<protein>
    <submittedName>
        <fullName evidence="3">Oxidoreductase</fullName>
    </submittedName>
</protein>
<dbReference type="InterPro" id="IPR020843">
    <property type="entry name" value="ER"/>
</dbReference>
<gene>
    <name evidence="3" type="primary">fadB5</name>
    <name evidence="3" type="ORF">Pph01_71260</name>
</gene>
<sequence length="342" mass="36388">MRAVWITKVGPPEVLAVRETADPEPGPGEIRVRVKAAGLSFSDVMARQGLYPDAPKPPCVVGYEIAGVVDKLGPAMTAVTAPAVGTRVMALVRFGGHADVACLPAEQAVEIPDELGFEQAAAIPVNYLTAYHMVVRVATVQPGERVLVHMAAGGVGIAVLQLCGTIHGVVTYGTASAAKHDVLRAEGCTHPIDYRSDDYVRRVRELTGGQGVDVVLDPLGGRDWKKGLSLLRPAGRLVAYGFANLASGERRSLGRLLRQAVGVPLVTPLGLMDRNHTISGVNLGHLWDQATMLREGLQALVSLARAGDITPRIDTVVPFAHAAHAHRRITERRNIGKIVLIP</sequence>
<keyword evidence="1" id="KW-0560">Oxidoreductase</keyword>
<evidence type="ECO:0000259" key="2">
    <source>
        <dbReference type="SMART" id="SM00829"/>
    </source>
</evidence>
<evidence type="ECO:0000313" key="3">
    <source>
        <dbReference type="EMBL" id="GII42123.1"/>
    </source>
</evidence>
<feature type="domain" description="Enoyl reductase (ER)" evidence="2">
    <location>
        <begin position="10"/>
        <end position="340"/>
    </location>
</feature>
<dbReference type="Gene3D" id="3.40.50.720">
    <property type="entry name" value="NAD(P)-binding Rossmann-like Domain"/>
    <property type="match status" value="1"/>
</dbReference>
<dbReference type="CDD" id="cd08275">
    <property type="entry name" value="MDR3"/>
    <property type="match status" value="1"/>
</dbReference>
<dbReference type="SUPFAM" id="SSF51735">
    <property type="entry name" value="NAD(P)-binding Rossmann-fold domains"/>
    <property type="match status" value="1"/>
</dbReference>
<dbReference type="PANTHER" id="PTHR44054">
    <property type="entry name" value="SYNAPTIC VESICLE MEMBRANE PROTEIN VAT-1 HOMOLOG-LIKE"/>
    <property type="match status" value="1"/>
</dbReference>
<dbReference type="Pfam" id="PF13602">
    <property type="entry name" value="ADH_zinc_N_2"/>
    <property type="match status" value="1"/>
</dbReference>
<dbReference type="AlphaFoldDB" id="A0A8J3XMW0"/>
<dbReference type="GO" id="GO:0016491">
    <property type="term" value="F:oxidoreductase activity"/>
    <property type="evidence" value="ECO:0007669"/>
    <property type="project" value="UniProtKB-KW"/>
</dbReference>
<dbReference type="Pfam" id="PF08240">
    <property type="entry name" value="ADH_N"/>
    <property type="match status" value="1"/>
</dbReference>
<evidence type="ECO:0000313" key="4">
    <source>
        <dbReference type="Proteomes" id="UP000622547"/>
    </source>
</evidence>
<name>A0A8J3XMW0_9ACTN</name>
<dbReference type="InterPro" id="IPR013154">
    <property type="entry name" value="ADH-like_N"/>
</dbReference>
<proteinExistence type="predicted"/>
<evidence type="ECO:0000256" key="1">
    <source>
        <dbReference type="ARBA" id="ARBA00023002"/>
    </source>
</evidence>
<dbReference type="InterPro" id="IPR011032">
    <property type="entry name" value="GroES-like_sf"/>
</dbReference>
<dbReference type="PANTHER" id="PTHR44054:SF1">
    <property type="entry name" value="SYNAPTIC VESICLE MEMBRANE PROTEIN VAT-1 HOMOLOG"/>
    <property type="match status" value="1"/>
</dbReference>
<organism evidence="3 4">
    <name type="scientific">Planotetraspora phitsanulokensis</name>
    <dbReference type="NCBI Taxonomy" id="575192"/>
    <lineage>
        <taxon>Bacteria</taxon>
        <taxon>Bacillati</taxon>
        <taxon>Actinomycetota</taxon>
        <taxon>Actinomycetes</taxon>
        <taxon>Streptosporangiales</taxon>
        <taxon>Streptosporangiaceae</taxon>
        <taxon>Planotetraspora</taxon>
    </lineage>
</organism>
<reference evidence="3 4" key="1">
    <citation type="submission" date="2021-01" db="EMBL/GenBank/DDBJ databases">
        <title>Whole genome shotgun sequence of Planotetraspora phitsanulokensis NBRC 104273.</title>
        <authorList>
            <person name="Komaki H."/>
            <person name="Tamura T."/>
        </authorList>
    </citation>
    <scope>NUCLEOTIDE SEQUENCE [LARGE SCALE GENOMIC DNA]</scope>
    <source>
        <strain evidence="3 4">NBRC 104273</strain>
    </source>
</reference>
<dbReference type="SUPFAM" id="SSF50129">
    <property type="entry name" value="GroES-like"/>
    <property type="match status" value="1"/>
</dbReference>
<dbReference type="Proteomes" id="UP000622547">
    <property type="component" value="Unassembled WGS sequence"/>
</dbReference>
<keyword evidence="4" id="KW-1185">Reference proteome</keyword>
<dbReference type="Gene3D" id="3.90.180.10">
    <property type="entry name" value="Medium-chain alcohol dehydrogenases, catalytic domain"/>
    <property type="match status" value="1"/>
</dbReference>
<accession>A0A8J3XMW0</accession>
<dbReference type="SMART" id="SM00829">
    <property type="entry name" value="PKS_ER"/>
    <property type="match status" value="1"/>
</dbReference>
<comment type="caution">
    <text evidence="3">The sequence shown here is derived from an EMBL/GenBank/DDBJ whole genome shotgun (WGS) entry which is preliminary data.</text>
</comment>
<dbReference type="EMBL" id="BOOP01000040">
    <property type="protein sequence ID" value="GII42123.1"/>
    <property type="molecule type" value="Genomic_DNA"/>
</dbReference>
<dbReference type="InterPro" id="IPR036291">
    <property type="entry name" value="NAD(P)-bd_dom_sf"/>
</dbReference>
<dbReference type="InterPro" id="IPR052100">
    <property type="entry name" value="SV-ATPase_mito-regulator"/>
</dbReference>